<comment type="similarity">
    <text evidence="1">Belongs to the NipSnap family.</text>
</comment>
<gene>
    <name evidence="3" type="ORF">MAM1_0212d08089</name>
</gene>
<dbReference type="Gene3D" id="3.30.70.100">
    <property type="match status" value="2"/>
</dbReference>
<dbReference type="Pfam" id="PF07978">
    <property type="entry name" value="NIPSNAP"/>
    <property type="match status" value="2"/>
</dbReference>
<reference evidence="3" key="1">
    <citation type="submission" date="2014-09" db="EMBL/GenBank/DDBJ databases">
        <title>Draft genome sequence of an oleaginous Mucoromycotina fungus Mucor ambiguus NBRC6742.</title>
        <authorList>
            <person name="Takeda I."/>
            <person name="Yamane N."/>
            <person name="Morita T."/>
            <person name="Tamano K."/>
            <person name="Machida M."/>
            <person name="Baker S."/>
            <person name="Koike H."/>
        </authorList>
    </citation>
    <scope>NUCLEOTIDE SEQUENCE</scope>
    <source>
        <strain evidence="3">NBRC 6742</strain>
    </source>
</reference>
<protein>
    <submittedName>
        <fullName evidence="3">Nipsnap family protein</fullName>
    </submittedName>
</protein>
<dbReference type="InterPro" id="IPR012577">
    <property type="entry name" value="NIPSNAP"/>
</dbReference>
<evidence type="ECO:0000256" key="1">
    <source>
        <dbReference type="ARBA" id="ARBA00005291"/>
    </source>
</evidence>
<feature type="domain" description="NIPSNAP" evidence="2">
    <location>
        <begin position="203"/>
        <end position="300"/>
    </location>
</feature>
<dbReference type="PANTHER" id="PTHR21017:SF17">
    <property type="entry name" value="PROTEIN NIPSNAP"/>
    <property type="match status" value="1"/>
</dbReference>
<dbReference type="FunFam" id="3.30.70.100:FF:000004">
    <property type="entry name" value="NIPSNAP family protein"/>
    <property type="match status" value="1"/>
</dbReference>
<dbReference type="OrthoDB" id="10262843at2759"/>
<accession>A0A0C9LWI3</accession>
<keyword evidence="4" id="KW-1185">Reference proteome</keyword>
<feature type="domain" description="NIPSNAP" evidence="2">
    <location>
        <begin position="92"/>
        <end position="186"/>
    </location>
</feature>
<dbReference type="GO" id="GO:0005739">
    <property type="term" value="C:mitochondrion"/>
    <property type="evidence" value="ECO:0007669"/>
    <property type="project" value="TreeGrafter"/>
</dbReference>
<organism evidence="3">
    <name type="scientific">Mucor ambiguus</name>
    <dbReference type="NCBI Taxonomy" id="91626"/>
    <lineage>
        <taxon>Eukaryota</taxon>
        <taxon>Fungi</taxon>
        <taxon>Fungi incertae sedis</taxon>
        <taxon>Mucoromycota</taxon>
        <taxon>Mucoromycotina</taxon>
        <taxon>Mucoromycetes</taxon>
        <taxon>Mucorales</taxon>
        <taxon>Mucorineae</taxon>
        <taxon>Mucoraceae</taxon>
        <taxon>Mucor</taxon>
    </lineage>
</organism>
<dbReference type="InterPro" id="IPR051557">
    <property type="entry name" value="NipSnap_domain"/>
</dbReference>
<dbReference type="Proteomes" id="UP000053815">
    <property type="component" value="Unassembled WGS sequence"/>
</dbReference>
<dbReference type="EMBL" id="DF836501">
    <property type="protein sequence ID" value="GAN08575.1"/>
    <property type="molecule type" value="Genomic_DNA"/>
</dbReference>
<dbReference type="SUPFAM" id="SSF54909">
    <property type="entry name" value="Dimeric alpha+beta barrel"/>
    <property type="match status" value="2"/>
</dbReference>
<dbReference type="GO" id="GO:0000423">
    <property type="term" value="P:mitophagy"/>
    <property type="evidence" value="ECO:0007669"/>
    <property type="project" value="UniProtKB-ARBA"/>
</dbReference>
<proteinExistence type="inferred from homology"/>
<dbReference type="PANTHER" id="PTHR21017">
    <property type="entry name" value="NIPSNAP-RELATED"/>
    <property type="match status" value="1"/>
</dbReference>
<evidence type="ECO:0000259" key="2">
    <source>
        <dbReference type="Pfam" id="PF07978"/>
    </source>
</evidence>
<name>A0A0C9LWI3_9FUNG</name>
<dbReference type="STRING" id="91626.A0A0C9LWI3"/>
<dbReference type="InterPro" id="IPR011008">
    <property type="entry name" value="Dimeric_a/b-barrel"/>
</dbReference>
<evidence type="ECO:0000313" key="3">
    <source>
        <dbReference type="EMBL" id="GAN08575.1"/>
    </source>
</evidence>
<evidence type="ECO:0000313" key="4">
    <source>
        <dbReference type="Proteomes" id="UP000053815"/>
    </source>
</evidence>
<sequence length="302" mass="34952">MSSITQRFLRSNAIKAIGTRSIGVRALSTSRSSLFPKNEDAGEPVDPNNKQSAGFIKSVLYGKELSGAGNVLAPELTTTHSKKLARGKYVHEMQTHRVKPDKVEEYIQLMSTHYPRIANDPQNEVHLCGSWEMVVGDLDTFVHIWEYKGYPGHKQTMERLAKDPVYAQFVKDLRPLLISRENNMMLEFSFWKTSPPQTTNGIYELRKYNLKPGNLLEWEYYWRKGLECRSQFCEPVGAWFSQLGNLHTVQHMWTYPDLQTRKTTREEAWKVEGWSDTVYKTVRLVDSMHSFILKPLDYSPLK</sequence>
<dbReference type="AlphaFoldDB" id="A0A0C9LWI3"/>